<gene>
    <name evidence="14" type="primary">pip</name>
    <name evidence="14" type="ORF">RM552_11360</name>
</gene>
<evidence type="ECO:0000256" key="3">
    <source>
        <dbReference type="ARBA" id="ARBA00010088"/>
    </source>
</evidence>
<dbReference type="PRINTS" id="PR00793">
    <property type="entry name" value="PROAMNOPTASE"/>
</dbReference>
<evidence type="ECO:0000256" key="11">
    <source>
        <dbReference type="PIRNR" id="PIRNR006431"/>
    </source>
</evidence>
<evidence type="ECO:0000256" key="9">
    <source>
        <dbReference type="ARBA" id="ARBA00022801"/>
    </source>
</evidence>
<dbReference type="InterPro" id="IPR005944">
    <property type="entry name" value="Pro_iminopeptidase"/>
</dbReference>
<dbReference type="Proteomes" id="UP001253545">
    <property type="component" value="Unassembled WGS sequence"/>
</dbReference>
<evidence type="ECO:0000256" key="8">
    <source>
        <dbReference type="ARBA" id="ARBA00022670"/>
    </source>
</evidence>
<accession>A0ABU2ZSQ2</accession>
<dbReference type="NCBIfam" id="TIGR01249">
    <property type="entry name" value="pro_imino_pep_1"/>
    <property type="match status" value="1"/>
</dbReference>
<dbReference type="InterPro" id="IPR000073">
    <property type="entry name" value="AB_hydrolase_1"/>
</dbReference>
<dbReference type="PIRSF" id="PIRSF006431">
    <property type="entry name" value="Pept_S33"/>
    <property type="match status" value="1"/>
</dbReference>
<protein>
    <recommendedName>
        <fullName evidence="5 11">Proline iminopeptidase</fullName>
        <shortName evidence="11">PIP</shortName>
        <ecNumber evidence="4 11">3.4.11.5</ecNumber>
    </recommendedName>
    <alternativeName>
        <fullName evidence="10 11">Prolyl aminopeptidase</fullName>
    </alternativeName>
</protein>
<dbReference type="SUPFAM" id="SSF53474">
    <property type="entry name" value="alpha/beta-Hydrolases"/>
    <property type="match status" value="1"/>
</dbReference>
<evidence type="ECO:0000259" key="13">
    <source>
        <dbReference type="Pfam" id="PF00561"/>
    </source>
</evidence>
<evidence type="ECO:0000256" key="1">
    <source>
        <dbReference type="ARBA" id="ARBA00001585"/>
    </source>
</evidence>
<proteinExistence type="inferred from homology"/>
<dbReference type="Gene3D" id="3.40.50.1820">
    <property type="entry name" value="alpha/beta hydrolase"/>
    <property type="match status" value="1"/>
</dbReference>
<dbReference type="GO" id="GO:0004177">
    <property type="term" value="F:aminopeptidase activity"/>
    <property type="evidence" value="ECO:0007669"/>
    <property type="project" value="UniProtKB-KW"/>
</dbReference>
<keyword evidence="15" id="KW-1185">Reference proteome</keyword>
<name>A0ABU2ZSQ2_9ALTE</name>
<feature type="domain" description="AB hydrolase-1" evidence="13">
    <location>
        <begin position="34"/>
        <end position="293"/>
    </location>
</feature>
<keyword evidence="7 11" id="KW-0963">Cytoplasm</keyword>
<evidence type="ECO:0000313" key="14">
    <source>
        <dbReference type="EMBL" id="MDT0595445.1"/>
    </source>
</evidence>
<sequence>MDGFKTTKSYKITSQDGHQLYVEESGPSDGIPALFLHGGPGAGIGQHYQWLFAGTNYRVIAFDQRGCGRSLPTASLDNNTTAAHLSDIELIRDFFGIDKWLVFGGSWGSTLGLVYAIAHPKRVLGMILRGIFLAREADTDWFLSPSGGAAQVFCEEYAEFTESFTFTNSKELCNYFFGKLTGEHEEIRIKYAQLWFNWEGNISRLKPSKLVASQQASKAQIYSLALMECYYLMNNCFIDENFILNNTKAISNIPMHIVHGRYDMVCKFEAASSLHKQLPKSKLFAVDNAGHSMAEAGINKTLNKSLHYFSQLLDES</sequence>
<evidence type="ECO:0000256" key="12">
    <source>
        <dbReference type="RuleBase" id="RU003421"/>
    </source>
</evidence>
<reference evidence="14 15" key="1">
    <citation type="submission" date="2023-09" db="EMBL/GenBank/DDBJ databases">
        <authorList>
            <person name="Rey-Velasco X."/>
        </authorList>
    </citation>
    <scope>NUCLEOTIDE SEQUENCE [LARGE SCALE GENOMIC DNA]</scope>
    <source>
        <strain evidence="14 15">P117</strain>
    </source>
</reference>
<dbReference type="EC" id="3.4.11.5" evidence="4 11"/>
<keyword evidence="8 11" id="KW-0645">Protease</keyword>
<organism evidence="14 15">
    <name type="scientific">Glaciecola petra</name>
    <dbReference type="NCBI Taxonomy" id="3075602"/>
    <lineage>
        <taxon>Bacteria</taxon>
        <taxon>Pseudomonadati</taxon>
        <taxon>Pseudomonadota</taxon>
        <taxon>Gammaproteobacteria</taxon>
        <taxon>Alteromonadales</taxon>
        <taxon>Alteromonadaceae</taxon>
        <taxon>Glaciecola</taxon>
    </lineage>
</organism>
<dbReference type="InterPro" id="IPR029058">
    <property type="entry name" value="AB_hydrolase_fold"/>
</dbReference>
<comment type="similarity">
    <text evidence="3 11 12">Belongs to the peptidase S33 family.</text>
</comment>
<evidence type="ECO:0000256" key="10">
    <source>
        <dbReference type="ARBA" id="ARBA00029605"/>
    </source>
</evidence>
<dbReference type="PANTHER" id="PTHR43722">
    <property type="entry name" value="PROLINE IMINOPEPTIDASE"/>
    <property type="match status" value="1"/>
</dbReference>
<dbReference type="RefSeq" id="WP_311368961.1">
    <property type="nucleotide sequence ID" value="NZ_JAVRHX010000003.1"/>
</dbReference>
<keyword evidence="6 11" id="KW-0031">Aminopeptidase</keyword>
<keyword evidence="9 11" id="KW-0378">Hydrolase</keyword>
<evidence type="ECO:0000256" key="2">
    <source>
        <dbReference type="ARBA" id="ARBA00004496"/>
    </source>
</evidence>
<evidence type="ECO:0000256" key="5">
    <source>
        <dbReference type="ARBA" id="ARBA00021843"/>
    </source>
</evidence>
<dbReference type="PANTHER" id="PTHR43722:SF1">
    <property type="entry name" value="PROLINE IMINOPEPTIDASE"/>
    <property type="match status" value="1"/>
</dbReference>
<dbReference type="PRINTS" id="PR00111">
    <property type="entry name" value="ABHYDROLASE"/>
</dbReference>
<dbReference type="InterPro" id="IPR002410">
    <property type="entry name" value="Peptidase_S33"/>
</dbReference>
<evidence type="ECO:0000256" key="4">
    <source>
        <dbReference type="ARBA" id="ARBA00012568"/>
    </source>
</evidence>
<comment type="caution">
    <text evidence="14">The sequence shown here is derived from an EMBL/GenBank/DDBJ whole genome shotgun (WGS) entry which is preliminary data.</text>
</comment>
<evidence type="ECO:0000256" key="6">
    <source>
        <dbReference type="ARBA" id="ARBA00022438"/>
    </source>
</evidence>
<evidence type="ECO:0000313" key="15">
    <source>
        <dbReference type="Proteomes" id="UP001253545"/>
    </source>
</evidence>
<comment type="subcellular location">
    <subcellularLocation>
        <location evidence="2 11">Cytoplasm</location>
    </subcellularLocation>
</comment>
<evidence type="ECO:0000256" key="7">
    <source>
        <dbReference type="ARBA" id="ARBA00022490"/>
    </source>
</evidence>
<comment type="catalytic activity">
    <reaction evidence="1 11 12">
        <text>Release of N-terminal proline from a peptide.</text>
        <dbReference type="EC" id="3.4.11.5"/>
    </reaction>
</comment>
<dbReference type="EMBL" id="JAVRHX010000003">
    <property type="protein sequence ID" value="MDT0595445.1"/>
    <property type="molecule type" value="Genomic_DNA"/>
</dbReference>
<dbReference type="Pfam" id="PF00561">
    <property type="entry name" value="Abhydrolase_1"/>
    <property type="match status" value="1"/>
</dbReference>